<reference evidence="2" key="2">
    <citation type="submission" date="2015-06" db="UniProtKB">
        <authorList>
            <consortium name="EnsemblMetazoa"/>
        </authorList>
    </citation>
    <scope>IDENTIFICATION</scope>
</reference>
<evidence type="ECO:0000256" key="1">
    <source>
        <dbReference type="SAM" id="MobiDB-lite"/>
    </source>
</evidence>
<evidence type="ECO:0000313" key="3">
    <source>
        <dbReference type="Proteomes" id="UP000015102"/>
    </source>
</evidence>
<proteinExistence type="predicted"/>
<sequence>MKRDRTLSSIETTTTFSESQSTTSTTTSFVSKKRKRPVWHADYSRN</sequence>
<dbReference type="EnsemblMetazoa" id="MESCA001349-RA">
    <property type="protein sequence ID" value="MESCA001349-PA"/>
    <property type="gene ID" value="MESCA001349"/>
</dbReference>
<dbReference type="AlphaFoldDB" id="T1GDG3"/>
<evidence type="ECO:0000313" key="2">
    <source>
        <dbReference type="EnsemblMetazoa" id="MESCA001349-PA"/>
    </source>
</evidence>
<accession>T1GDG3</accession>
<dbReference type="EMBL" id="CAQQ02028540">
    <property type="status" value="NOT_ANNOTATED_CDS"/>
    <property type="molecule type" value="Genomic_DNA"/>
</dbReference>
<reference evidence="3" key="1">
    <citation type="submission" date="2013-02" db="EMBL/GenBank/DDBJ databases">
        <authorList>
            <person name="Hughes D."/>
        </authorList>
    </citation>
    <scope>NUCLEOTIDE SEQUENCE</scope>
    <source>
        <strain>Durham</strain>
        <strain evidence="3">NC isolate 2 -- Noor lab</strain>
    </source>
</reference>
<name>T1GDG3_MEGSC</name>
<dbReference type="HOGENOM" id="CLU_3191874_0_0_1"/>
<dbReference type="EMBL" id="CAQQ02028541">
    <property type="status" value="NOT_ANNOTATED_CDS"/>
    <property type="molecule type" value="Genomic_DNA"/>
</dbReference>
<dbReference type="Proteomes" id="UP000015102">
    <property type="component" value="Unassembled WGS sequence"/>
</dbReference>
<protein>
    <submittedName>
        <fullName evidence="2">Uncharacterized protein</fullName>
    </submittedName>
</protein>
<keyword evidence="3" id="KW-1185">Reference proteome</keyword>
<feature type="compositionally biased region" description="Low complexity" evidence="1">
    <location>
        <begin position="7"/>
        <end position="30"/>
    </location>
</feature>
<organism evidence="2 3">
    <name type="scientific">Megaselia scalaris</name>
    <name type="common">Humpbacked fly</name>
    <name type="synonym">Phora scalaris</name>
    <dbReference type="NCBI Taxonomy" id="36166"/>
    <lineage>
        <taxon>Eukaryota</taxon>
        <taxon>Metazoa</taxon>
        <taxon>Ecdysozoa</taxon>
        <taxon>Arthropoda</taxon>
        <taxon>Hexapoda</taxon>
        <taxon>Insecta</taxon>
        <taxon>Pterygota</taxon>
        <taxon>Neoptera</taxon>
        <taxon>Endopterygota</taxon>
        <taxon>Diptera</taxon>
        <taxon>Brachycera</taxon>
        <taxon>Muscomorpha</taxon>
        <taxon>Platypezoidea</taxon>
        <taxon>Phoridae</taxon>
        <taxon>Megaseliini</taxon>
        <taxon>Megaselia</taxon>
    </lineage>
</organism>
<feature type="region of interest" description="Disordered" evidence="1">
    <location>
        <begin position="1"/>
        <end position="46"/>
    </location>
</feature>